<accession>A0A1F5DFW0</accession>
<dbReference type="AlphaFoldDB" id="A0A1F5DFW0"/>
<keyword evidence="1" id="KW-1133">Transmembrane helix</keyword>
<dbReference type="EMBL" id="MEZJ01000022">
    <property type="protein sequence ID" value="OGD53997.1"/>
    <property type="molecule type" value="Genomic_DNA"/>
</dbReference>
<proteinExistence type="predicted"/>
<evidence type="ECO:0000256" key="1">
    <source>
        <dbReference type="SAM" id="Phobius"/>
    </source>
</evidence>
<name>A0A1F5DFW0_9BACT</name>
<sequence length="111" mass="12998">MLLTIKESYLFCKNIFGLIVHPFKTLKNILREQDFSQAALILGLPFYLFVAGLIFIITARFLIQAPSQWGIIAKLLLFLIFSFSFLVFIYLGYWLIKTVNLRNKSDFRKIK</sequence>
<evidence type="ECO:0000313" key="3">
    <source>
        <dbReference type="Proteomes" id="UP000178758"/>
    </source>
</evidence>
<feature type="transmembrane region" description="Helical" evidence="1">
    <location>
        <begin position="75"/>
        <end position="96"/>
    </location>
</feature>
<keyword evidence="1" id="KW-0472">Membrane</keyword>
<reference evidence="2 3" key="1">
    <citation type="journal article" date="2016" name="Nat. Commun.">
        <title>Thousands of microbial genomes shed light on interconnected biogeochemical processes in an aquifer system.</title>
        <authorList>
            <person name="Anantharaman K."/>
            <person name="Brown C.T."/>
            <person name="Hug L.A."/>
            <person name="Sharon I."/>
            <person name="Castelle C.J."/>
            <person name="Probst A.J."/>
            <person name="Thomas B.C."/>
            <person name="Singh A."/>
            <person name="Wilkins M.J."/>
            <person name="Karaoz U."/>
            <person name="Brodie E.L."/>
            <person name="Williams K.H."/>
            <person name="Hubbard S.S."/>
            <person name="Banfield J.F."/>
        </authorList>
    </citation>
    <scope>NUCLEOTIDE SEQUENCE [LARGE SCALE GENOMIC DNA]</scope>
</reference>
<evidence type="ECO:0008006" key="4">
    <source>
        <dbReference type="Google" id="ProtNLM"/>
    </source>
</evidence>
<evidence type="ECO:0000313" key="2">
    <source>
        <dbReference type="EMBL" id="OGD53997.1"/>
    </source>
</evidence>
<keyword evidence="1" id="KW-0812">Transmembrane</keyword>
<protein>
    <recommendedName>
        <fullName evidence="4">Yip1 domain-containing protein</fullName>
    </recommendedName>
</protein>
<feature type="transmembrane region" description="Helical" evidence="1">
    <location>
        <begin position="38"/>
        <end position="63"/>
    </location>
</feature>
<gene>
    <name evidence="2" type="ORF">A3J78_01350</name>
</gene>
<dbReference type="Proteomes" id="UP000178758">
    <property type="component" value="Unassembled WGS sequence"/>
</dbReference>
<organism evidence="2 3">
    <name type="scientific">Candidatus Beckwithbacteria bacterium RBG_13_35_6</name>
    <dbReference type="NCBI Taxonomy" id="1797456"/>
    <lineage>
        <taxon>Bacteria</taxon>
        <taxon>Candidatus Beckwithiibacteriota</taxon>
    </lineage>
</organism>
<comment type="caution">
    <text evidence="2">The sequence shown here is derived from an EMBL/GenBank/DDBJ whole genome shotgun (WGS) entry which is preliminary data.</text>
</comment>